<dbReference type="Gene3D" id="3.40.50.300">
    <property type="entry name" value="P-loop containing nucleotide triphosphate hydrolases"/>
    <property type="match status" value="1"/>
</dbReference>
<proteinExistence type="predicted"/>
<name>X0T5B2_9ZZZZ</name>
<protein>
    <submittedName>
        <fullName evidence="1">Uncharacterized protein</fullName>
    </submittedName>
</protein>
<feature type="non-terminal residue" evidence="1">
    <location>
        <position position="113"/>
    </location>
</feature>
<dbReference type="AlphaFoldDB" id="X0T5B2"/>
<evidence type="ECO:0000313" key="1">
    <source>
        <dbReference type="EMBL" id="GAF82501.1"/>
    </source>
</evidence>
<dbReference type="SUPFAM" id="SSF52540">
    <property type="entry name" value="P-loop containing nucleoside triphosphate hydrolases"/>
    <property type="match status" value="1"/>
</dbReference>
<dbReference type="EMBL" id="BARS01006045">
    <property type="protein sequence ID" value="GAF82501.1"/>
    <property type="molecule type" value="Genomic_DNA"/>
</dbReference>
<comment type="caution">
    <text evidence="1">The sequence shown here is derived from an EMBL/GenBank/DDBJ whole genome shotgun (WGS) entry which is preliminary data.</text>
</comment>
<organism evidence="1">
    <name type="scientific">marine sediment metagenome</name>
    <dbReference type="NCBI Taxonomy" id="412755"/>
    <lineage>
        <taxon>unclassified sequences</taxon>
        <taxon>metagenomes</taxon>
        <taxon>ecological metagenomes</taxon>
    </lineage>
</organism>
<reference evidence="1" key="1">
    <citation type="journal article" date="2014" name="Front. Microbiol.">
        <title>High frequency of phylogenetically diverse reductive dehalogenase-homologous genes in deep subseafloor sedimentary metagenomes.</title>
        <authorList>
            <person name="Kawai M."/>
            <person name="Futagami T."/>
            <person name="Toyoda A."/>
            <person name="Takaki Y."/>
            <person name="Nishi S."/>
            <person name="Hori S."/>
            <person name="Arai W."/>
            <person name="Tsubouchi T."/>
            <person name="Morono Y."/>
            <person name="Uchiyama I."/>
            <person name="Ito T."/>
            <person name="Fujiyama A."/>
            <person name="Inagaki F."/>
            <person name="Takami H."/>
        </authorList>
    </citation>
    <scope>NUCLEOTIDE SEQUENCE</scope>
    <source>
        <strain evidence="1">Expedition CK06-06</strain>
    </source>
</reference>
<gene>
    <name evidence="1" type="ORF">S01H1_11830</name>
</gene>
<sequence>MLSREKKDRYPRFFLNTGSRVLNLALSGDAWYGGWAGQRLINVVGDTTTGKTLLGCEAVNQLYYHWHKEAKREVKCSYRDVEAAFDFALAEDFGMPLSWIDWGDESNPLETIQ</sequence>
<dbReference type="InterPro" id="IPR027417">
    <property type="entry name" value="P-loop_NTPase"/>
</dbReference>
<accession>X0T5B2</accession>